<name>A0A382J0K6_9ZZZZ</name>
<gene>
    <name evidence="2" type="ORF">METZ01_LOCUS257969</name>
</gene>
<dbReference type="EMBL" id="UINC01070739">
    <property type="protein sequence ID" value="SVC05115.1"/>
    <property type="molecule type" value="Genomic_DNA"/>
</dbReference>
<sequence>LEQESPLVPPEVVDTAKLAVADRTAAQIEAVRNYYRHQVSSDEDLKKLRQDLEISEQKKNEIDQSIPTTLVMQERETPRGSYVLYRGEYTQRRQQVEPATPSVLPAMGEDASENRLGLARWLVSPGHPLTSRVTVNRFWQQLFGTGLVETSEDFGSQGQRPSHPELLDWLAIEFIDSGWDIKRLMKLMLTSATYRQSSQVKREVLALDPENRLLSRGPRFRLDAEMLRDQALSVSGLLRGDIGGPSVKPPQPDGLWYAVAITGSNTARFVKDEGAEKVHRRSLYTFWKRTSPPPQMNILDAPSREACTVRRERTNTPLQALMLMNDPQYVEAARAFAERVIKEGGQTEKEKL</sequence>
<evidence type="ECO:0000313" key="2">
    <source>
        <dbReference type="EMBL" id="SVC05115.1"/>
    </source>
</evidence>
<accession>A0A382J0K6</accession>
<dbReference type="Pfam" id="PF07587">
    <property type="entry name" value="PSD1"/>
    <property type="match status" value="1"/>
</dbReference>
<organism evidence="2">
    <name type="scientific">marine metagenome</name>
    <dbReference type="NCBI Taxonomy" id="408172"/>
    <lineage>
        <taxon>unclassified sequences</taxon>
        <taxon>metagenomes</taxon>
        <taxon>ecological metagenomes</taxon>
    </lineage>
</organism>
<dbReference type="AlphaFoldDB" id="A0A382J0K6"/>
<feature type="non-terminal residue" evidence="2">
    <location>
        <position position="1"/>
    </location>
</feature>
<dbReference type="InterPro" id="IPR022655">
    <property type="entry name" value="DUF1553"/>
</dbReference>
<feature type="domain" description="DUF1553" evidence="1">
    <location>
        <begin position="114"/>
        <end position="344"/>
    </location>
</feature>
<dbReference type="PANTHER" id="PTHR35889:SF3">
    <property type="entry name" value="F-BOX DOMAIN-CONTAINING PROTEIN"/>
    <property type="match status" value="1"/>
</dbReference>
<dbReference type="PANTHER" id="PTHR35889">
    <property type="entry name" value="CYCLOINULO-OLIGOSACCHARIDE FRUCTANOTRANSFERASE-RELATED"/>
    <property type="match status" value="1"/>
</dbReference>
<protein>
    <recommendedName>
        <fullName evidence="1">DUF1553 domain-containing protein</fullName>
    </recommendedName>
</protein>
<proteinExistence type="predicted"/>
<reference evidence="2" key="1">
    <citation type="submission" date="2018-05" db="EMBL/GenBank/DDBJ databases">
        <authorList>
            <person name="Lanie J.A."/>
            <person name="Ng W.-L."/>
            <person name="Kazmierczak K.M."/>
            <person name="Andrzejewski T.M."/>
            <person name="Davidsen T.M."/>
            <person name="Wayne K.J."/>
            <person name="Tettelin H."/>
            <person name="Glass J.I."/>
            <person name="Rusch D."/>
            <person name="Podicherti R."/>
            <person name="Tsui H.-C.T."/>
            <person name="Winkler M.E."/>
        </authorList>
    </citation>
    <scope>NUCLEOTIDE SEQUENCE</scope>
</reference>
<evidence type="ECO:0000259" key="1">
    <source>
        <dbReference type="Pfam" id="PF07587"/>
    </source>
</evidence>
<feature type="non-terminal residue" evidence="2">
    <location>
        <position position="352"/>
    </location>
</feature>